<evidence type="ECO:0000313" key="3">
    <source>
        <dbReference type="Proteomes" id="UP001152320"/>
    </source>
</evidence>
<evidence type="ECO:0000313" key="2">
    <source>
        <dbReference type="EMBL" id="KAJ8044567.1"/>
    </source>
</evidence>
<organism evidence="2 3">
    <name type="scientific">Holothuria leucospilota</name>
    <name type="common">Black long sea cucumber</name>
    <name type="synonym">Mertensiothuria leucospilota</name>
    <dbReference type="NCBI Taxonomy" id="206669"/>
    <lineage>
        <taxon>Eukaryota</taxon>
        <taxon>Metazoa</taxon>
        <taxon>Echinodermata</taxon>
        <taxon>Eleutherozoa</taxon>
        <taxon>Echinozoa</taxon>
        <taxon>Holothuroidea</taxon>
        <taxon>Aspidochirotacea</taxon>
        <taxon>Aspidochirotida</taxon>
        <taxon>Holothuriidae</taxon>
        <taxon>Holothuria</taxon>
    </lineage>
</organism>
<accession>A0A9Q1CFV3</accession>
<comment type="caution">
    <text evidence="2">The sequence shown here is derived from an EMBL/GenBank/DDBJ whole genome shotgun (WGS) entry which is preliminary data.</text>
</comment>
<keyword evidence="1" id="KW-0472">Membrane</keyword>
<dbReference type="AlphaFoldDB" id="A0A9Q1CFV3"/>
<reference evidence="2" key="1">
    <citation type="submission" date="2021-10" db="EMBL/GenBank/DDBJ databases">
        <title>Tropical sea cucumber genome reveals ecological adaptation and Cuvierian tubules defense mechanism.</title>
        <authorList>
            <person name="Chen T."/>
        </authorList>
    </citation>
    <scope>NUCLEOTIDE SEQUENCE</scope>
    <source>
        <strain evidence="2">Nanhai2018</strain>
        <tissue evidence="2">Muscle</tissue>
    </source>
</reference>
<sequence length="76" mass="8905">MLHLVERKEDFADNCFYLISCDVHRKNCFLITKQYRLGKGYPLSHPIPKLSKQSNLSINFCGICFGLLDPIMFFFK</sequence>
<protein>
    <submittedName>
        <fullName evidence="2">Uncharacterized protein</fullName>
    </submittedName>
</protein>
<proteinExistence type="predicted"/>
<keyword evidence="1" id="KW-1133">Transmembrane helix</keyword>
<feature type="transmembrane region" description="Helical" evidence="1">
    <location>
        <begin position="56"/>
        <end position="75"/>
    </location>
</feature>
<name>A0A9Q1CFV3_HOLLE</name>
<dbReference type="EMBL" id="JAIZAY010000003">
    <property type="protein sequence ID" value="KAJ8044567.1"/>
    <property type="molecule type" value="Genomic_DNA"/>
</dbReference>
<dbReference type="Proteomes" id="UP001152320">
    <property type="component" value="Chromosome 3"/>
</dbReference>
<keyword evidence="3" id="KW-1185">Reference proteome</keyword>
<keyword evidence="1" id="KW-0812">Transmembrane</keyword>
<gene>
    <name evidence="2" type="ORF">HOLleu_07350</name>
</gene>
<evidence type="ECO:0000256" key="1">
    <source>
        <dbReference type="SAM" id="Phobius"/>
    </source>
</evidence>